<dbReference type="InterPro" id="IPR013762">
    <property type="entry name" value="Integrase-like_cat_sf"/>
</dbReference>
<keyword evidence="2" id="KW-0229">DNA integration</keyword>
<organism evidence="7 8">
    <name type="scientific">Nonomuraea composti</name>
    <dbReference type="NCBI Taxonomy" id="2720023"/>
    <lineage>
        <taxon>Bacteria</taxon>
        <taxon>Bacillati</taxon>
        <taxon>Actinomycetota</taxon>
        <taxon>Actinomycetes</taxon>
        <taxon>Streptosporangiales</taxon>
        <taxon>Streptosporangiaceae</taxon>
        <taxon>Nonomuraea</taxon>
    </lineage>
</organism>
<dbReference type="EMBL" id="JAATEP010000101">
    <property type="protein sequence ID" value="NJP98674.1"/>
    <property type="molecule type" value="Genomic_DNA"/>
</dbReference>
<dbReference type="InterPro" id="IPR050090">
    <property type="entry name" value="Tyrosine_recombinase_XerCD"/>
</dbReference>
<keyword evidence="3" id="KW-0238">DNA-binding</keyword>
<dbReference type="PROSITE" id="PS51898">
    <property type="entry name" value="TYR_RECOMBINASE"/>
    <property type="match status" value="1"/>
</dbReference>
<protein>
    <submittedName>
        <fullName evidence="7">Tyrosine-type recombinase/integrase</fullName>
    </submittedName>
</protein>
<evidence type="ECO:0000313" key="7">
    <source>
        <dbReference type="EMBL" id="NJP98674.1"/>
    </source>
</evidence>
<dbReference type="PANTHER" id="PTHR30349">
    <property type="entry name" value="PHAGE INTEGRASE-RELATED"/>
    <property type="match status" value="1"/>
</dbReference>
<evidence type="ECO:0000256" key="2">
    <source>
        <dbReference type="ARBA" id="ARBA00022908"/>
    </source>
</evidence>
<dbReference type="Gene3D" id="1.10.150.130">
    <property type="match status" value="1"/>
</dbReference>
<evidence type="ECO:0000256" key="1">
    <source>
        <dbReference type="ARBA" id="ARBA00008857"/>
    </source>
</evidence>
<dbReference type="CDD" id="cd00397">
    <property type="entry name" value="DNA_BRE_C"/>
    <property type="match status" value="1"/>
</dbReference>
<dbReference type="Pfam" id="PF00589">
    <property type="entry name" value="Phage_integrase"/>
    <property type="match status" value="1"/>
</dbReference>
<dbReference type="Proteomes" id="UP000696294">
    <property type="component" value="Unassembled WGS sequence"/>
</dbReference>
<dbReference type="Gene3D" id="1.10.443.10">
    <property type="entry name" value="Intergrase catalytic core"/>
    <property type="match status" value="1"/>
</dbReference>
<dbReference type="InterPro" id="IPR011010">
    <property type="entry name" value="DNA_brk_join_enz"/>
</dbReference>
<comment type="caution">
    <text evidence="7">The sequence shown here is derived from an EMBL/GenBank/DDBJ whole genome shotgun (WGS) entry which is preliminary data.</text>
</comment>
<dbReference type="InterPro" id="IPR010998">
    <property type="entry name" value="Integrase_recombinase_N"/>
</dbReference>
<dbReference type="Pfam" id="PF14659">
    <property type="entry name" value="Phage_int_SAM_3"/>
    <property type="match status" value="1"/>
</dbReference>
<feature type="region of interest" description="Disordered" evidence="5">
    <location>
        <begin position="1"/>
        <end position="36"/>
    </location>
</feature>
<evidence type="ECO:0000259" key="6">
    <source>
        <dbReference type="PROSITE" id="PS51898"/>
    </source>
</evidence>
<comment type="similarity">
    <text evidence="1">Belongs to the 'phage' integrase family.</text>
</comment>
<evidence type="ECO:0000256" key="5">
    <source>
        <dbReference type="SAM" id="MobiDB-lite"/>
    </source>
</evidence>
<dbReference type="SUPFAM" id="SSF56349">
    <property type="entry name" value="DNA breaking-rejoining enzymes"/>
    <property type="match status" value="2"/>
</dbReference>
<keyword evidence="4" id="KW-0233">DNA recombination</keyword>
<feature type="compositionally biased region" description="Basic and acidic residues" evidence="5">
    <location>
        <begin position="10"/>
        <end position="36"/>
    </location>
</feature>
<gene>
    <name evidence="7" type="ORF">HCN51_56235</name>
</gene>
<evidence type="ECO:0000256" key="3">
    <source>
        <dbReference type="ARBA" id="ARBA00023125"/>
    </source>
</evidence>
<feature type="domain" description="Tyr recombinase" evidence="6">
    <location>
        <begin position="140"/>
        <end position="410"/>
    </location>
</feature>
<name>A0ABX1BS05_9ACTN</name>
<dbReference type="InterPro" id="IPR002104">
    <property type="entry name" value="Integrase_catalytic"/>
</dbReference>
<accession>A0ABX1BS05</accession>
<dbReference type="InterPro" id="IPR004107">
    <property type="entry name" value="Integrase_SAM-like_N"/>
</dbReference>
<sequence length="424" mass="48240">MERSAGTFSSKKDADKEWQKAEAKVAEGRVGDPKRGRQPFERYVLDTWLPNHEMEATTRQKYTYAIHKHLVPEFGALRMVDVLPEHVRQWVATLKKNGVTPVTIKSLMVILSAVFTTALNDQVTYLHPCKGVKTPPVVPKPLTIISPEQFGMLYDALPDADTQLLVETSIETGLRWGELTELRIKDLDFSTRILTVCRAVVEVNPKFHPQGKRFLVKPYPKDKEWRRFKLSAQIVRKLQAHARARGLGRESLFFEWKDGANHPPRLQVLPNPDTLGFTEPNEAGRSYKHGTRTAYTTGKCRCEHCRAAFAAYRAERRAKGKDNPRQPRTRDTDGHIPADWFRKSVWRVALEAAELEIAVRIHDLRHAHASWLLAGGADLQVVKERLGHASIKTTEKYLHTLDDADETALDALAKIRNRKARKSS</sequence>
<evidence type="ECO:0000313" key="8">
    <source>
        <dbReference type="Proteomes" id="UP000696294"/>
    </source>
</evidence>
<reference evidence="7 8" key="1">
    <citation type="submission" date="2020-03" db="EMBL/GenBank/DDBJ databases">
        <title>WGS of actinomycetes isolated from Thailand.</title>
        <authorList>
            <person name="Thawai C."/>
        </authorList>
    </citation>
    <scope>NUCLEOTIDE SEQUENCE [LARGE SCALE GENOMIC DNA]</scope>
    <source>
        <strain evidence="7 8">FMUSA5-5</strain>
    </source>
</reference>
<keyword evidence="8" id="KW-1185">Reference proteome</keyword>
<proteinExistence type="inferred from homology"/>
<evidence type="ECO:0000256" key="4">
    <source>
        <dbReference type="ARBA" id="ARBA00023172"/>
    </source>
</evidence>
<dbReference type="PANTHER" id="PTHR30349:SF64">
    <property type="entry name" value="PROPHAGE INTEGRASE INTD-RELATED"/>
    <property type="match status" value="1"/>
</dbReference>